<keyword evidence="2" id="KW-1185">Reference proteome</keyword>
<name>A0ABQ5MA14_9FIRM</name>
<reference evidence="1 2" key="1">
    <citation type="journal article" date="2024" name="Int. J. Syst. Evol. Microbiol.">
        <title>Lacrimispora brassicae sp. nov. isolated from fermented cabbage, and proposal of Clostridium indicum Gundawar et al. 2019 and Clostridium methoxybenzovorans Mechichi et al. 1999 as heterotypic synonyms of Lacrimispora amygdalina (Parshina et al. 2003) Haas and Blanchard 2020 and Lacrimispora indolis (McClung and McCoy 1957) Haas and Blanchard 2020, respectively.</title>
        <authorList>
            <person name="Kobayashi H."/>
            <person name="Tanizawa Y."/>
            <person name="Sakamoto M."/>
            <person name="Ohkuma M."/>
            <person name="Tohno M."/>
        </authorList>
    </citation>
    <scope>NUCLEOTIDE SEQUENCE [LARGE SCALE GENOMIC DNA]</scope>
    <source>
        <strain evidence="1 2">DSM 12857</strain>
    </source>
</reference>
<proteinExistence type="predicted"/>
<dbReference type="Pfam" id="PF13707">
    <property type="entry name" value="RloB"/>
    <property type="match status" value="1"/>
</dbReference>
<sequence>MARNERTGNRKTREQRNKIRVPELGYYLIVTDTEATERCYFNGLRDSLPADFQGKLVISVIETKTREMIDKCMELTAYEAQYRMPWIVFDRDQVKDFDAIIRKAKEKGIGVGWSNPCFEIWMHAYFGSMPALRESWTCCSEFGKVYENRTGQKYSKADSDMYSRICKNGDEEKAIRIAQQKLEQCIRDGKVKPSEMWPCTKVHELVGEIRIKIVKEGEDGKGN</sequence>
<evidence type="ECO:0000313" key="1">
    <source>
        <dbReference type="EMBL" id="GLB31519.1"/>
    </source>
</evidence>
<dbReference type="Proteomes" id="UP001419084">
    <property type="component" value="Unassembled WGS sequence"/>
</dbReference>
<dbReference type="EMBL" id="BRPJ01000073">
    <property type="protein sequence ID" value="GLB31519.1"/>
    <property type="molecule type" value="Genomic_DNA"/>
</dbReference>
<dbReference type="InterPro" id="IPR025591">
    <property type="entry name" value="RloB"/>
</dbReference>
<protein>
    <recommendedName>
        <fullName evidence="3">RloB domain-containing protein</fullName>
    </recommendedName>
</protein>
<dbReference type="RefSeq" id="WP_346065807.1">
    <property type="nucleotide sequence ID" value="NZ_BRPJ01000073.1"/>
</dbReference>
<accession>A0ABQ5MA14</accession>
<comment type="caution">
    <text evidence="1">The sequence shown here is derived from an EMBL/GenBank/DDBJ whole genome shotgun (WGS) entry which is preliminary data.</text>
</comment>
<evidence type="ECO:0000313" key="2">
    <source>
        <dbReference type="Proteomes" id="UP001419084"/>
    </source>
</evidence>
<evidence type="ECO:0008006" key="3">
    <source>
        <dbReference type="Google" id="ProtNLM"/>
    </source>
</evidence>
<gene>
    <name evidence="1" type="ORF">LAD12857_34420</name>
</gene>
<organism evidence="1 2">
    <name type="scientific">Lacrimispora amygdalina</name>
    <dbReference type="NCBI Taxonomy" id="253257"/>
    <lineage>
        <taxon>Bacteria</taxon>
        <taxon>Bacillati</taxon>
        <taxon>Bacillota</taxon>
        <taxon>Clostridia</taxon>
        <taxon>Lachnospirales</taxon>
        <taxon>Lachnospiraceae</taxon>
        <taxon>Lacrimispora</taxon>
    </lineage>
</organism>